<keyword evidence="5" id="KW-0479">Metal-binding</keyword>
<evidence type="ECO:0000259" key="15">
    <source>
        <dbReference type="PROSITE" id="PS00125"/>
    </source>
</evidence>
<keyword evidence="4" id="KW-0880">Kelch repeat</keyword>
<dbReference type="PANTHER" id="PTHR46422">
    <property type="entry name" value="SERINE/THREONINE-PROTEIN PHOSPHATASE BSL3"/>
    <property type="match status" value="1"/>
</dbReference>
<evidence type="ECO:0000256" key="11">
    <source>
        <dbReference type="ARBA" id="ARBA00047761"/>
    </source>
</evidence>
<dbReference type="GO" id="GO:0009742">
    <property type="term" value="P:brassinosteroid mediated signaling pathway"/>
    <property type="evidence" value="ECO:0007669"/>
    <property type="project" value="InterPro"/>
</dbReference>
<dbReference type="PRINTS" id="PR00114">
    <property type="entry name" value="STPHPHTASE"/>
</dbReference>
<dbReference type="Gene3D" id="3.60.21.10">
    <property type="match status" value="1"/>
</dbReference>
<dbReference type="AlphaFoldDB" id="A0AAD2DBZ5"/>
<feature type="compositionally biased region" description="Polar residues" evidence="14">
    <location>
        <begin position="750"/>
        <end position="761"/>
    </location>
</feature>
<comment type="cofactor">
    <cofactor evidence="1">
        <name>Mn(2+)</name>
        <dbReference type="ChEBI" id="CHEBI:29035"/>
    </cofactor>
</comment>
<evidence type="ECO:0000256" key="2">
    <source>
        <dbReference type="ARBA" id="ARBA00004123"/>
    </source>
</evidence>
<dbReference type="InterPro" id="IPR029052">
    <property type="entry name" value="Metallo-depent_PP-like"/>
</dbReference>
<dbReference type="SMART" id="SM00156">
    <property type="entry name" value="PP2Ac"/>
    <property type="match status" value="1"/>
</dbReference>
<dbReference type="GO" id="GO:0005634">
    <property type="term" value="C:nucleus"/>
    <property type="evidence" value="ECO:0007669"/>
    <property type="project" value="UniProtKB-SubCell"/>
</dbReference>
<reference evidence="16" key="1">
    <citation type="submission" date="2023-07" db="EMBL/GenBank/DDBJ databases">
        <authorList>
            <consortium name="AG Swart"/>
            <person name="Singh M."/>
            <person name="Singh A."/>
            <person name="Seah K."/>
            <person name="Emmerich C."/>
        </authorList>
    </citation>
    <scope>NUCLEOTIDE SEQUENCE</scope>
    <source>
        <strain evidence="16">DP1</strain>
    </source>
</reference>
<evidence type="ECO:0000256" key="8">
    <source>
        <dbReference type="ARBA" id="ARBA00022912"/>
    </source>
</evidence>
<evidence type="ECO:0000256" key="9">
    <source>
        <dbReference type="ARBA" id="ARBA00023211"/>
    </source>
</evidence>
<dbReference type="PANTHER" id="PTHR46422:SF4">
    <property type="entry name" value="SERINE_THREONINE-PROTEIN PHOSPHATASE BSL3"/>
    <property type="match status" value="1"/>
</dbReference>
<dbReference type="InterPro" id="IPR015915">
    <property type="entry name" value="Kelch-typ_b-propeller"/>
</dbReference>
<dbReference type="Pfam" id="PF01344">
    <property type="entry name" value="Kelch_1"/>
    <property type="match status" value="1"/>
</dbReference>
<dbReference type="InterPro" id="IPR006186">
    <property type="entry name" value="Ser/Thr-sp_prot-phosphatase"/>
</dbReference>
<accession>A0AAD2DBZ5</accession>
<feature type="domain" description="Serine/threonine specific protein phosphatases" evidence="15">
    <location>
        <begin position="531"/>
        <end position="536"/>
    </location>
</feature>
<dbReference type="PIRSF" id="PIRSF036363">
    <property type="entry name" value="PPP_BSU1"/>
    <property type="match status" value="1"/>
</dbReference>
<keyword evidence="10" id="KW-0539">Nucleus</keyword>
<comment type="catalytic activity">
    <reaction evidence="11">
        <text>O-phospho-L-seryl-[protein] + H2O = L-seryl-[protein] + phosphate</text>
        <dbReference type="Rhea" id="RHEA:20629"/>
        <dbReference type="Rhea" id="RHEA-COMP:9863"/>
        <dbReference type="Rhea" id="RHEA-COMP:11604"/>
        <dbReference type="ChEBI" id="CHEBI:15377"/>
        <dbReference type="ChEBI" id="CHEBI:29999"/>
        <dbReference type="ChEBI" id="CHEBI:43474"/>
        <dbReference type="ChEBI" id="CHEBI:83421"/>
        <dbReference type="EC" id="3.1.3.16"/>
    </reaction>
</comment>
<evidence type="ECO:0000256" key="1">
    <source>
        <dbReference type="ARBA" id="ARBA00001936"/>
    </source>
</evidence>
<name>A0AAD2DBZ5_EUPCR</name>
<dbReference type="GO" id="GO:0046872">
    <property type="term" value="F:metal ion binding"/>
    <property type="evidence" value="ECO:0007669"/>
    <property type="project" value="UniProtKB-KW"/>
</dbReference>
<dbReference type="Pfam" id="PF24681">
    <property type="entry name" value="Kelch_KLHDC2_KLHL20_DRC7"/>
    <property type="match status" value="1"/>
</dbReference>
<dbReference type="PROSITE" id="PS00125">
    <property type="entry name" value="SER_THR_PHOSPHATASE"/>
    <property type="match status" value="1"/>
</dbReference>
<dbReference type="EC" id="3.1.3.16" evidence="13"/>
<dbReference type="Gene3D" id="2.120.10.80">
    <property type="entry name" value="Kelch-type beta propeller"/>
    <property type="match status" value="2"/>
</dbReference>
<dbReference type="Pfam" id="PF00149">
    <property type="entry name" value="Metallophos"/>
    <property type="match status" value="1"/>
</dbReference>
<organism evidence="16 17">
    <name type="scientific">Euplotes crassus</name>
    <dbReference type="NCBI Taxonomy" id="5936"/>
    <lineage>
        <taxon>Eukaryota</taxon>
        <taxon>Sar</taxon>
        <taxon>Alveolata</taxon>
        <taxon>Ciliophora</taxon>
        <taxon>Intramacronucleata</taxon>
        <taxon>Spirotrichea</taxon>
        <taxon>Hypotrichia</taxon>
        <taxon>Euplotida</taxon>
        <taxon>Euplotidae</taxon>
        <taxon>Moneuplotes</taxon>
    </lineage>
</organism>
<evidence type="ECO:0000256" key="6">
    <source>
        <dbReference type="ARBA" id="ARBA00022737"/>
    </source>
</evidence>
<dbReference type="SUPFAM" id="SSF117281">
    <property type="entry name" value="Kelch motif"/>
    <property type="match status" value="1"/>
</dbReference>
<gene>
    <name evidence="16" type="ORF">ECRASSUSDP1_LOCUS28798</name>
</gene>
<dbReference type="InterPro" id="IPR004843">
    <property type="entry name" value="Calcineurin-like_PHP"/>
</dbReference>
<evidence type="ECO:0000256" key="10">
    <source>
        <dbReference type="ARBA" id="ARBA00023242"/>
    </source>
</evidence>
<comment type="catalytic activity">
    <reaction evidence="12 13">
        <text>O-phospho-L-threonyl-[protein] + H2O = L-threonyl-[protein] + phosphate</text>
        <dbReference type="Rhea" id="RHEA:47004"/>
        <dbReference type="Rhea" id="RHEA-COMP:11060"/>
        <dbReference type="Rhea" id="RHEA-COMP:11605"/>
        <dbReference type="ChEBI" id="CHEBI:15377"/>
        <dbReference type="ChEBI" id="CHEBI:30013"/>
        <dbReference type="ChEBI" id="CHEBI:43474"/>
        <dbReference type="ChEBI" id="CHEBI:61977"/>
        <dbReference type="EC" id="3.1.3.16"/>
    </reaction>
</comment>
<evidence type="ECO:0000256" key="12">
    <source>
        <dbReference type="ARBA" id="ARBA00048336"/>
    </source>
</evidence>
<dbReference type="InterPro" id="IPR006652">
    <property type="entry name" value="Kelch_1"/>
</dbReference>
<protein>
    <recommendedName>
        <fullName evidence="13">Serine/threonine-protein phosphatase</fullName>
        <ecNumber evidence="13">3.1.3.16</ecNumber>
    </recommendedName>
</protein>
<keyword evidence="9" id="KW-0464">Manganese</keyword>
<proteinExistence type="inferred from homology"/>
<evidence type="ECO:0000256" key="7">
    <source>
        <dbReference type="ARBA" id="ARBA00022801"/>
    </source>
</evidence>
<evidence type="ECO:0000256" key="13">
    <source>
        <dbReference type="RuleBase" id="RU004273"/>
    </source>
</evidence>
<dbReference type="SUPFAM" id="SSF56300">
    <property type="entry name" value="Metallo-dependent phosphatases"/>
    <property type="match status" value="1"/>
</dbReference>
<dbReference type="InterPro" id="IPR012391">
    <property type="entry name" value="Ser/Thr_prot_Pase_BSU1"/>
</dbReference>
<keyword evidence="8" id="KW-0904">Protein phosphatase</keyword>
<keyword evidence="17" id="KW-1185">Reference proteome</keyword>
<evidence type="ECO:0000256" key="4">
    <source>
        <dbReference type="ARBA" id="ARBA00022441"/>
    </source>
</evidence>
<keyword evidence="6" id="KW-0677">Repeat</keyword>
<feature type="compositionally biased region" description="Polar residues" evidence="14">
    <location>
        <begin position="341"/>
        <end position="364"/>
    </location>
</feature>
<keyword evidence="7 13" id="KW-0378">Hydrolase</keyword>
<evidence type="ECO:0000313" key="17">
    <source>
        <dbReference type="Proteomes" id="UP001295684"/>
    </source>
</evidence>
<evidence type="ECO:0000256" key="14">
    <source>
        <dbReference type="SAM" id="MobiDB-lite"/>
    </source>
</evidence>
<feature type="region of interest" description="Disordered" evidence="14">
    <location>
        <begin position="341"/>
        <end position="367"/>
    </location>
</feature>
<comment type="caution">
    <text evidence="16">The sequence shown here is derived from an EMBL/GenBank/DDBJ whole genome shotgun (WGS) entry which is preliminary data.</text>
</comment>
<dbReference type="EMBL" id="CAMPGE010029687">
    <property type="protein sequence ID" value="CAI2387170.1"/>
    <property type="molecule type" value="Genomic_DNA"/>
</dbReference>
<dbReference type="Proteomes" id="UP001295684">
    <property type="component" value="Unassembled WGS sequence"/>
</dbReference>
<evidence type="ECO:0000256" key="3">
    <source>
        <dbReference type="ARBA" id="ARBA00005671"/>
    </source>
</evidence>
<dbReference type="GO" id="GO:0004722">
    <property type="term" value="F:protein serine/threonine phosphatase activity"/>
    <property type="evidence" value="ECO:0007669"/>
    <property type="project" value="UniProtKB-EC"/>
</dbReference>
<feature type="region of interest" description="Disordered" evidence="14">
    <location>
        <begin position="737"/>
        <end position="761"/>
    </location>
</feature>
<comment type="subcellular location">
    <subcellularLocation>
        <location evidence="2">Nucleus</location>
    </subcellularLocation>
</comment>
<comment type="similarity">
    <text evidence="3">Belongs to the PPP phosphatase family. BSU subfamily.</text>
</comment>
<evidence type="ECO:0000313" key="16">
    <source>
        <dbReference type="EMBL" id="CAI2387170.1"/>
    </source>
</evidence>
<sequence length="761" mass="84678">MQKIEAFGEVPLARFGHTVTLVSKKKAVLFGGATGDTGKYVITGDTYIFEIQNKKWTKLEGGGITPAPRAAHSSTSVDTLQMVVYGGATGGGSLASDDLYLLDLRNGEKKAQWMIVPVVGNTPGRRYGHTIIFSKPYLLVFGGNTGTEPVNDVWCLNVDKAPFSWTLLDTVGDQPCVRVYHSAALCSTGSATGMMVVFGGRTGDQTALKDSWGLRRHRDGRWDWVKAPYKPNSDEPLSRYQHSTAFIGPLMLVIGGRTDTVGETVTLEVYDTESSEWKRFSSIQRFRHACFCLDTQLYMHGGFDNESPTVPTDAIMKLDAVQVLKGAPELLEKLENCFGIQPSSGSNTPNSPHGSYSDKSTPTQKEGGIILKKPQIENIEDMEEEKDMKIGKGAKGGNSVETLYTLFLNHLLKPKEWASNEDGIADTEMDRFYFRTNFILSLVEECQRVIESQPMVLKVESPVKVFGDIHGQYQDLMRFFDLWGEPSEKGDIESYDYLFLGDYVDRGSHSLETICLLLALKIKYPTKIHLLRGNHEDKWINNAFGFAEECNTRLNEDPGEPDSVFNRVNELFDWLPLAAIIEDKIVCLHGGIGSTLASLEQIEAIQRPLEVIHEVSTPEQQLVVDILWSDPTDNDSELGIQPNFIRDPNGTGNIVKFGPDRVKQFLENNGMSIILRAHECVMDGFERFAGGQLITVFSATDYCGRHKNAGAVLDITKQSEIIPKLIYPLNNAENNWEESALEKRPPTPPRWSSGNRSDSHE</sequence>
<evidence type="ECO:0000256" key="5">
    <source>
        <dbReference type="ARBA" id="ARBA00022723"/>
    </source>
</evidence>